<name>A0A9Q8P870_PASFU</name>
<dbReference type="KEGG" id="ffu:CLAFUR5_04059"/>
<dbReference type="EMBL" id="CP090166">
    <property type="protein sequence ID" value="UJO16652.1"/>
    <property type="molecule type" value="Genomic_DNA"/>
</dbReference>
<organism evidence="1 2">
    <name type="scientific">Passalora fulva</name>
    <name type="common">Tomato leaf mold</name>
    <name type="synonym">Cladosporium fulvum</name>
    <dbReference type="NCBI Taxonomy" id="5499"/>
    <lineage>
        <taxon>Eukaryota</taxon>
        <taxon>Fungi</taxon>
        <taxon>Dikarya</taxon>
        <taxon>Ascomycota</taxon>
        <taxon>Pezizomycotina</taxon>
        <taxon>Dothideomycetes</taxon>
        <taxon>Dothideomycetidae</taxon>
        <taxon>Mycosphaerellales</taxon>
        <taxon>Mycosphaerellaceae</taxon>
        <taxon>Fulvia</taxon>
    </lineage>
</organism>
<gene>
    <name evidence="1" type="ORF">CLAFUR5_04059</name>
</gene>
<dbReference type="Proteomes" id="UP000756132">
    <property type="component" value="Chromosome 4"/>
</dbReference>
<evidence type="ECO:0000313" key="1">
    <source>
        <dbReference type="EMBL" id="UJO16652.1"/>
    </source>
</evidence>
<reference evidence="1" key="1">
    <citation type="submission" date="2021-12" db="EMBL/GenBank/DDBJ databases">
        <authorList>
            <person name="Zaccaron A."/>
            <person name="Stergiopoulos I."/>
        </authorList>
    </citation>
    <scope>NUCLEOTIDE SEQUENCE</scope>
    <source>
        <strain evidence="1">Race5_Kim</strain>
    </source>
</reference>
<dbReference type="GeneID" id="71983937"/>
<dbReference type="RefSeq" id="XP_047761018.1">
    <property type="nucleotide sequence ID" value="XM_047903207.1"/>
</dbReference>
<protein>
    <submittedName>
        <fullName evidence="1">Uncharacterized protein</fullName>
    </submittedName>
</protein>
<dbReference type="AlphaFoldDB" id="A0A9Q8P870"/>
<evidence type="ECO:0000313" key="2">
    <source>
        <dbReference type="Proteomes" id="UP000756132"/>
    </source>
</evidence>
<keyword evidence="2" id="KW-1185">Reference proteome</keyword>
<accession>A0A9Q8P870</accession>
<proteinExistence type="predicted"/>
<sequence>MACADDCPLPTSFYEWFDEVKIRLDVRHKSPRSPEQPQDPKILSNSEQLMLDGCWLENTV</sequence>
<reference evidence="1" key="2">
    <citation type="journal article" date="2022" name="Microb. Genom.">
        <title>A chromosome-scale genome assembly of the tomato pathogen Cladosporium fulvum reveals a compartmentalized genome architecture and the presence of a dispensable chromosome.</title>
        <authorList>
            <person name="Zaccaron A.Z."/>
            <person name="Chen L.H."/>
            <person name="Samaras A."/>
            <person name="Stergiopoulos I."/>
        </authorList>
    </citation>
    <scope>NUCLEOTIDE SEQUENCE</scope>
    <source>
        <strain evidence="1">Race5_Kim</strain>
    </source>
</reference>